<dbReference type="InterPro" id="IPR023170">
    <property type="entry name" value="HhH_base_excis_C"/>
</dbReference>
<keyword evidence="4" id="KW-1185">Reference proteome</keyword>
<dbReference type="RefSeq" id="XP_007393052.1">
    <property type="nucleotide sequence ID" value="XM_007392990.1"/>
</dbReference>
<dbReference type="EMBL" id="JH930470">
    <property type="protein sequence ID" value="EKM57706.1"/>
    <property type="molecule type" value="Genomic_DNA"/>
</dbReference>
<evidence type="ECO:0000256" key="1">
    <source>
        <dbReference type="SAM" id="MobiDB-lite"/>
    </source>
</evidence>
<dbReference type="PANTHER" id="PTHR47203:SF1">
    <property type="entry name" value="HYPOTHETICAL BASE EXCISION DNA REPAIR PROTEIN (EUROFUNG)"/>
    <property type="match status" value="1"/>
</dbReference>
<protein>
    <recommendedName>
        <fullName evidence="2">HhH-GPD domain-containing protein</fullName>
    </recommendedName>
</protein>
<reference evidence="3 4" key="1">
    <citation type="journal article" date="2012" name="BMC Genomics">
        <title>Comparative genomics of the white-rot fungi, Phanerochaete carnosa and P. chrysosporium, to elucidate the genetic basis of the distinct wood types they colonize.</title>
        <authorList>
            <person name="Suzuki H."/>
            <person name="MacDonald J."/>
            <person name="Syed K."/>
            <person name="Salamov A."/>
            <person name="Hori C."/>
            <person name="Aerts A."/>
            <person name="Henrissat B."/>
            <person name="Wiebenga A."/>
            <person name="vanKuyk P.A."/>
            <person name="Barry K."/>
            <person name="Lindquist E."/>
            <person name="LaButti K."/>
            <person name="Lapidus A."/>
            <person name="Lucas S."/>
            <person name="Coutinho P."/>
            <person name="Gong Y."/>
            <person name="Samejima M."/>
            <person name="Mahadevan R."/>
            <person name="Abou-Zaid M."/>
            <person name="de Vries R.P."/>
            <person name="Igarashi K."/>
            <person name="Yadav J.S."/>
            <person name="Grigoriev I.V."/>
            <person name="Master E.R."/>
        </authorList>
    </citation>
    <scope>NUCLEOTIDE SEQUENCE [LARGE SCALE GENOMIC DNA]</scope>
    <source>
        <strain evidence="3 4">HHB-10118-sp</strain>
    </source>
</reference>
<dbReference type="InterPro" id="IPR003265">
    <property type="entry name" value="HhH-GPD_domain"/>
</dbReference>
<evidence type="ECO:0000313" key="4">
    <source>
        <dbReference type="Proteomes" id="UP000008370"/>
    </source>
</evidence>
<feature type="compositionally biased region" description="Basic residues" evidence="1">
    <location>
        <begin position="1"/>
        <end position="12"/>
    </location>
</feature>
<dbReference type="GO" id="GO:0000702">
    <property type="term" value="F:oxidized base lesion DNA N-glycosylase activity"/>
    <property type="evidence" value="ECO:0007669"/>
    <property type="project" value="UniProtKB-ARBA"/>
</dbReference>
<organism evidence="3 4">
    <name type="scientific">Phanerochaete carnosa (strain HHB-10118-sp)</name>
    <name type="common">White-rot fungus</name>
    <name type="synonym">Peniophora carnosa</name>
    <dbReference type="NCBI Taxonomy" id="650164"/>
    <lineage>
        <taxon>Eukaryota</taxon>
        <taxon>Fungi</taxon>
        <taxon>Dikarya</taxon>
        <taxon>Basidiomycota</taxon>
        <taxon>Agaricomycotina</taxon>
        <taxon>Agaricomycetes</taxon>
        <taxon>Polyporales</taxon>
        <taxon>Phanerochaetaceae</taxon>
        <taxon>Phanerochaete</taxon>
    </lineage>
</organism>
<dbReference type="OrthoDB" id="5607at2759"/>
<sequence>MPKAKATKRKHSSSPEKPAYTPAETNQSKKLKLLAAHAVESPFPDYARPTPEEAQEVYDVLAREHPDIASTSRNPSSENDAAATCGKVPNVLESLVGTILSQNTSAKNYTAAKRNLDVKFGRNNFEAIVNAPKSELVDALRTGGLANKKAEVIQRILHEVKERHGSYSLQHLAGVVESQEPGEEAKVFSDEDAMKELVSYNGVGPKTASCVLLFCLGRASFAVDTHVFRLSRLLGWVPARANRVTAQAHLDLRVPNDLKYGLHVLMVGHGRQCNGCRGRGECPLKTWMKSRKDVKDEDLETISAKAKEDAEETEVNGIKLESV</sequence>
<dbReference type="PANTHER" id="PTHR47203">
    <property type="match status" value="1"/>
</dbReference>
<dbReference type="Pfam" id="PF00730">
    <property type="entry name" value="HhH-GPD"/>
    <property type="match status" value="1"/>
</dbReference>
<dbReference type="GO" id="GO:0006285">
    <property type="term" value="P:base-excision repair, AP site formation"/>
    <property type="evidence" value="ECO:0007669"/>
    <property type="project" value="UniProtKB-ARBA"/>
</dbReference>
<evidence type="ECO:0000259" key="2">
    <source>
        <dbReference type="SMART" id="SM00478"/>
    </source>
</evidence>
<dbReference type="InterPro" id="IPR011257">
    <property type="entry name" value="DNA_glycosylase"/>
</dbReference>
<proteinExistence type="predicted"/>
<name>K5V4Z6_PHACS</name>
<dbReference type="CDD" id="cd00056">
    <property type="entry name" value="ENDO3c"/>
    <property type="match status" value="1"/>
</dbReference>
<dbReference type="GeneID" id="18915236"/>
<dbReference type="Proteomes" id="UP000008370">
    <property type="component" value="Unassembled WGS sequence"/>
</dbReference>
<dbReference type="HOGENOM" id="CLU_012862_9_1_1"/>
<evidence type="ECO:0000313" key="3">
    <source>
        <dbReference type="EMBL" id="EKM57706.1"/>
    </source>
</evidence>
<dbReference type="KEGG" id="pco:PHACADRAFT_251498"/>
<feature type="domain" description="HhH-GPD" evidence="2">
    <location>
        <begin position="100"/>
        <end position="272"/>
    </location>
</feature>
<dbReference type="InParanoid" id="K5V4Z6"/>
<feature type="region of interest" description="Disordered" evidence="1">
    <location>
        <begin position="1"/>
        <end position="27"/>
    </location>
</feature>
<dbReference type="Gene3D" id="1.10.1670.10">
    <property type="entry name" value="Helix-hairpin-Helix base-excision DNA repair enzymes (C-terminal)"/>
    <property type="match status" value="1"/>
</dbReference>
<dbReference type="STRING" id="650164.K5V4Z6"/>
<accession>K5V4Z6</accession>
<dbReference type="SMART" id="SM00478">
    <property type="entry name" value="ENDO3c"/>
    <property type="match status" value="1"/>
</dbReference>
<dbReference type="Gene3D" id="1.10.340.30">
    <property type="entry name" value="Hypothetical protein, domain 2"/>
    <property type="match status" value="1"/>
</dbReference>
<gene>
    <name evidence="3" type="ORF">PHACADRAFT_251498</name>
</gene>
<dbReference type="SUPFAM" id="SSF48150">
    <property type="entry name" value="DNA-glycosylase"/>
    <property type="match status" value="1"/>
</dbReference>
<dbReference type="AlphaFoldDB" id="K5V4Z6"/>